<feature type="domain" description="Phosphoribosyltransferase" evidence="2">
    <location>
        <begin position="104"/>
        <end position="236"/>
    </location>
</feature>
<keyword evidence="4" id="KW-0808">Transferase</keyword>
<dbReference type="Gene3D" id="3.40.50.2020">
    <property type="match status" value="1"/>
</dbReference>
<dbReference type="AlphaFoldDB" id="A0A3B0XMC0"/>
<organism evidence="4">
    <name type="scientific">hydrothermal vent metagenome</name>
    <dbReference type="NCBI Taxonomy" id="652676"/>
    <lineage>
        <taxon>unclassified sequences</taxon>
        <taxon>metagenomes</taxon>
        <taxon>ecological metagenomes</taxon>
    </lineage>
</organism>
<dbReference type="InterPro" id="IPR051910">
    <property type="entry name" value="ComF/GntX_DNA_util-trans"/>
</dbReference>
<name>A0A3B0XMC0_9ZZZZ</name>
<dbReference type="InterPro" id="IPR000836">
    <property type="entry name" value="PRTase_dom"/>
</dbReference>
<evidence type="ECO:0000259" key="2">
    <source>
        <dbReference type="Pfam" id="PF00156"/>
    </source>
</evidence>
<dbReference type="PANTHER" id="PTHR47505:SF1">
    <property type="entry name" value="DNA UTILIZATION PROTEIN YHGH"/>
    <property type="match status" value="1"/>
</dbReference>
<sequence>MNRLMDFFYPPRCQLCGSQDNLHYAGQLCTFCAADIRINDNACQICAVPLGGVKEVSIDHPAVCGHCTKQLPIFDVCWSPYVYAQPLEWMIHQFKFNARLHFSPLLSDLIAEKLANYINEENKPDVIVPMPLHARRLRHRGFNQSYLLIKPIAKAMNIPIDLTLCERVRDTAHQTGKNAQQRMRNIKCAFKIKLKKNYRHVVVFDDVVTTGSSVAELSKTLKQAGVQRVDIWCLARAEKII</sequence>
<evidence type="ECO:0000313" key="4">
    <source>
        <dbReference type="EMBL" id="VAW57324.1"/>
    </source>
</evidence>
<dbReference type="SUPFAM" id="SSF53271">
    <property type="entry name" value="PRTase-like"/>
    <property type="match status" value="1"/>
</dbReference>
<comment type="similarity">
    <text evidence="1">Belongs to the ComF/GntX family.</text>
</comment>
<dbReference type="Pfam" id="PF18912">
    <property type="entry name" value="DZR_2"/>
    <property type="match status" value="1"/>
</dbReference>
<evidence type="ECO:0000259" key="3">
    <source>
        <dbReference type="Pfam" id="PF18912"/>
    </source>
</evidence>
<protein>
    <submittedName>
        <fullName evidence="4">Competence protein F homolog, phosphoribosyltransferase domain protein YhgH required for utilization of DNA as sole source of carbon and energy</fullName>
    </submittedName>
</protein>
<evidence type="ECO:0000256" key="1">
    <source>
        <dbReference type="ARBA" id="ARBA00008007"/>
    </source>
</evidence>
<dbReference type="PANTHER" id="PTHR47505">
    <property type="entry name" value="DNA UTILIZATION PROTEIN YHGH"/>
    <property type="match status" value="1"/>
</dbReference>
<gene>
    <name evidence="4" type="ORF">MNBD_GAMMA07-1322</name>
</gene>
<dbReference type="InterPro" id="IPR044005">
    <property type="entry name" value="DZR_2"/>
</dbReference>
<proteinExistence type="inferred from homology"/>
<dbReference type="Pfam" id="PF00156">
    <property type="entry name" value="Pribosyltran"/>
    <property type="match status" value="1"/>
</dbReference>
<dbReference type="EMBL" id="UOFF01000371">
    <property type="protein sequence ID" value="VAW57324.1"/>
    <property type="molecule type" value="Genomic_DNA"/>
</dbReference>
<accession>A0A3B0XMC0</accession>
<keyword evidence="4" id="KW-0328">Glycosyltransferase</keyword>
<reference evidence="4" key="1">
    <citation type="submission" date="2018-06" db="EMBL/GenBank/DDBJ databases">
        <authorList>
            <person name="Zhirakovskaya E."/>
        </authorList>
    </citation>
    <scope>NUCLEOTIDE SEQUENCE</scope>
</reference>
<dbReference type="GO" id="GO:0016757">
    <property type="term" value="F:glycosyltransferase activity"/>
    <property type="evidence" value="ECO:0007669"/>
    <property type="project" value="UniProtKB-KW"/>
</dbReference>
<dbReference type="InterPro" id="IPR029057">
    <property type="entry name" value="PRTase-like"/>
</dbReference>
<feature type="domain" description="Double zinc ribbon" evidence="3">
    <location>
        <begin position="4"/>
        <end position="67"/>
    </location>
</feature>